<dbReference type="InterPro" id="IPR050833">
    <property type="entry name" value="Poly_Biosynth_Transport"/>
</dbReference>
<accession>I2GML8</accession>
<sequence length="422" mass="45796">MKTKFTLKNGQLLGDGAILMISALLVNIGNYAFNLVAGRLVNPAVFGEVSLLVTMLLALSFVAMAFQLTASRFTDARAFLMQAAWRSGLVLAVVFIALGSAVQRFFQLSSSLPLVILALSIPVYFAMSVGRGSLQGKLNYRRLAGTYQVEMWVRLALGLGLIALGWGGMGVSVGLLVSLVACYVLAQSNATRQSAEETTPSERKLIGAFFATTLLYELSQILINNSDVLLVKHYFNGHDAGLYTALSMIGRVVYFGTWSVVMVLFPKVVEQKQKGLPTTHLFWGSLGIVGIISALVVLACLVLPTLIVTVLFGDQYLTVSPYLWRYALATTFFALANVFVYYHLSLDRRTPVLLSVLAGMLQIGLILIWHESFTQVVNCQVVAMLVLFLSLVVYHAIVALSARSAAAQNADSTSLQYQPSAA</sequence>
<feature type="transmembrane region" description="Helical" evidence="6">
    <location>
        <begin position="112"/>
        <end position="134"/>
    </location>
</feature>
<keyword evidence="4 6" id="KW-1133">Transmembrane helix</keyword>
<name>I2GML8_9BACT</name>
<evidence type="ECO:0000256" key="2">
    <source>
        <dbReference type="ARBA" id="ARBA00022475"/>
    </source>
</evidence>
<keyword evidence="3 6" id="KW-0812">Transmembrane</keyword>
<dbReference type="GO" id="GO:0005886">
    <property type="term" value="C:plasma membrane"/>
    <property type="evidence" value="ECO:0007669"/>
    <property type="project" value="UniProtKB-SubCell"/>
</dbReference>
<evidence type="ECO:0000256" key="5">
    <source>
        <dbReference type="ARBA" id="ARBA00023136"/>
    </source>
</evidence>
<evidence type="ECO:0000313" key="7">
    <source>
        <dbReference type="EMBL" id="CCH55146.1"/>
    </source>
</evidence>
<organism evidence="7 8">
    <name type="scientific">Fibrisoma limi BUZ 3</name>
    <dbReference type="NCBI Taxonomy" id="1185876"/>
    <lineage>
        <taxon>Bacteria</taxon>
        <taxon>Pseudomonadati</taxon>
        <taxon>Bacteroidota</taxon>
        <taxon>Cytophagia</taxon>
        <taxon>Cytophagales</taxon>
        <taxon>Spirosomataceae</taxon>
        <taxon>Fibrisoma</taxon>
    </lineage>
</organism>
<dbReference type="eggNOG" id="COG2244">
    <property type="taxonomic scope" value="Bacteria"/>
</dbReference>
<reference evidence="7 8" key="1">
    <citation type="journal article" date="2012" name="J. Bacteriol.">
        <title>Genome Sequence of the Filamentous Bacterium Fibrisoma limi BUZ 3T.</title>
        <authorList>
            <person name="Filippini M."/>
            <person name="Qi W."/>
            <person name="Jaenicke S."/>
            <person name="Goesmann A."/>
            <person name="Smits T.H."/>
            <person name="Bagheri H.C."/>
        </authorList>
    </citation>
    <scope>NUCLEOTIDE SEQUENCE [LARGE SCALE GENOMIC DNA]</scope>
    <source>
        <strain evidence="8">BUZ 3T</strain>
    </source>
</reference>
<evidence type="ECO:0000313" key="8">
    <source>
        <dbReference type="Proteomes" id="UP000009309"/>
    </source>
</evidence>
<dbReference type="AlphaFoldDB" id="I2GML8"/>
<dbReference type="PANTHER" id="PTHR30250">
    <property type="entry name" value="PST FAMILY PREDICTED COLANIC ACID TRANSPORTER"/>
    <property type="match status" value="1"/>
</dbReference>
<feature type="transmembrane region" description="Helical" evidence="6">
    <location>
        <begin position="155"/>
        <end position="186"/>
    </location>
</feature>
<evidence type="ECO:0000256" key="4">
    <source>
        <dbReference type="ARBA" id="ARBA00022989"/>
    </source>
</evidence>
<evidence type="ECO:0000256" key="3">
    <source>
        <dbReference type="ARBA" id="ARBA00022692"/>
    </source>
</evidence>
<protein>
    <submittedName>
        <fullName evidence="7">Polysaccharide biosynthesis protein</fullName>
    </submittedName>
</protein>
<feature type="transmembrane region" description="Helical" evidence="6">
    <location>
        <begin position="351"/>
        <end position="369"/>
    </location>
</feature>
<dbReference type="OrthoDB" id="105016at2"/>
<keyword evidence="5 6" id="KW-0472">Membrane</keyword>
<evidence type="ECO:0000256" key="6">
    <source>
        <dbReference type="SAM" id="Phobius"/>
    </source>
</evidence>
<feature type="transmembrane region" description="Helical" evidence="6">
    <location>
        <begin position="12"/>
        <end position="33"/>
    </location>
</feature>
<feature type="transmembrane region" description="Helical" evidence="6">
    <location>
        <begin position="286"/>
        <end position="312"/>
    </location>
</feature>
<feature type="transmembrane region" description="Helical" evidence="6">
    <location>
        <begin position="324"/>
        <end position="344"/>
    </location>
</feature>
<evidence type="ECO:0000256" key="1">
    <source>
        <dbReference type="ARBA" id="ARBA00004651"/>
    </source>
</evidence>
<keyword evidence="8" id="KW-1185">Reference proteome</keyword>
<comment type="caution">
    <text evidence="7">The sequence shown here is derived from an EMBL/GenBank/DDBJ whole genome shotgun (WGS) entry which is preliminary data.</text>
</comment>
<dbReference type="RefSeq" id="WP_009283716.1">
    <property type="nucleotide sequence ID" value="NZ_CAIT01000009.1"/>
</dbReference>
<feature type="transmembrane region" description="Helical" evidence="6">
    <location>
        <begin position="381"/>
        <end position="402"/>
    </location>
</feature>
<comment type="subcellular location">
    <subcellularLocation>
        <location evidence="1">Cell membrane</location>
        <topology evidence="1">Multi-pass membrane protein</topology>
    </subcellularLocation>
</comment>
<feature type="transmembrane region" description="Helical" evidence="6">
    <location>
        <begin position="87"/>
        <end position="106"/>
    </location>
</feature>
<dbReference type="EMBL" id="CAIT01000009">
    <property type="protein sequence ID" value="CCH55146.1"/>
    <property type="molecule type" value="Genomic_DNA"/>
</dbReference>
<gene>
    <name evidence="7" type="ORF">BN8_04385</name>
</gene>
<feature type="transmembrane region" description="Helical" evidence="6">
    <location>
        <begin position="45"/>
        <end position="66"/>
    </location>
</feature>
<dbReference type="Pfam" id="PF13440">
    <property type="entry name" value="Polysacc_synt_3"/>
    <property type="match status" value="1"/>
</dbReference>
<dbReference type="PANTHER" id="PTHR30250:SF28">
    <property type="entry name" value="POLYSACCHARIDE BIOSYNTHESIS PROTEIN"/>
    <property type="match status" value="1"/>
</dbReference>
<dbReference type="STRING" id="1185876.BN8_04385"/>
<dbReference type="Proteomes" id="UP000009309">
    <property type="component" value="Unassembled WGS sequence"/>
</dbReference>
<keyword evidence="2" id="KW-1003">Cell membrane</keyword>
<proteinExistence type="predicted"/>
<feature type="transmembrane region" description="Helical" evidence="6">
    <location>
        <begin position="240"/>
        <end position="265"/>
    </location>
</feature>